<dbReference type="Proteomes" id="UP000295484">
    <property type="component" value="Unassembled WGS sequence"/>
</dbReference>
<feature type="chain" id="PRO_5020809796" evidence="2">
    <location>
        <begin position="24"/>
        <end position="214"/>
    </location>
</feature>
<evidence type="ECO:0000256" key="1">
    <source>
        <dbReference type="SAM" id="MobiDB-lite"/>
    </source>
</evidence>
<gene>
    <name evidence="4" type="ORF">EV657_1612</name>
</gene>
<evidence type="ECO:0000256" key="2">
    <source>
        <dbReference type="SAM" id="SignalP"/>
    </source>
</evidence>
<feature type="domain" description="GmrSD restriction endonucleases C-terminal" evidence="3">
    <location>
        <begin position="89"/>
        <end position="134"/>
    </location>
</feature>
<keyword evidence="2" id="KW-0732">Signal</keyword>
<sequence>MRRFLPLLILSLTLLACAPVAQAPELASPAAPYTRAAFGAGWADPDGDCLDTRAELLAEISTVPVTLAPSGCSVRHGRWIAPYTGQVVTEAGDLDIDHIVPLRYAWGHGAASWSAEKRARFALDPVNLLPVEVPTRDVVPVKPRSGLMPTPSSTPMRWAYRNCIEPASCWRQSRRPRTEACSRGDLRRRGRKERLPRTRGENRFRGRLRVRKTA</sequence>
<feature type="region of interest" description="Disordered" evidence="1">
    <location>
        <begin position="180"/>
        <end position="201"/>
    </location>
</feature>
<dbReference type="RefSeq" id="WP_134079817.1">
    <property type="nucleotide sequence ID" value="NZ_SOEB01000061.1"/>
</dbReference>
<evidence type="ECO:0000259" key="3">
    <source>
        <dbReference type="Pfam" id="PF07510"/>
    </source>
</evidence>
<accession>A0A4R8F7U6</accession>
<feature type="signal peptide" evidence="2">
    <location>
        <begin position="1"/>
        <end position="23"/>
    </location>
</feature>
<name>A0A4R8F7U6_9RHOB</name>
<organism evidence="4 5">
    <name type="scientific">Rhodovulum visakhapatnamense</name>
    <dbReference type="NCBI Taxonomy" id="364297"/>
    <lineage>
        <taxon>Bacteria</taxon>
        <taxon>Pseudomonadati</taxon>
        <taxon>Pseudomonadota</taxon>
        <taxon>Alphaproteobacteria</taxon>
        <taxon>Rhodobacterales</taxon>
        <taxon>Paracoccaceae</taxon>
        <taxon>Rhodovulum</taxon>
    </lineage>
</organism>
<evidence type="ECO:0000313" key="5">
    <source>
        <dbReference type="Proteomes" id="UP000295484"/>
    </source>
</evidence>
<protein>
    <submittedName>
        <fullName evidence="4">Uncharacterized protein DUF1524</fullName>
    </submittedName>
</protein>
<dbReference type="InterPro" id="IPR011089">
    <property type="entry name" value="GmrSD_C"/>
</dbReference>
<reference evidence="4 5" key="1">
    <citation type="submission" date="2019-03" db="EMBL/GenBank/DDBJ databases">
        <title>Genomic Encyclopedia of Type Strains, Phase IV (KMG-IV): sequencing the most valuable type-strain genomes for metagenomic binning, comparative biology and taxonomic classification.</title>
        <authorList>
            <person name="Goeker M."/>
        </authorList>
    </citation>
    <scope>NUCLEOTIDE SEQUENCE [LARGE SCALE GENOMIC DNA]</scope>
    <source>
        <strain evidence="4 5">JA181</strain>
    </source>
</reference>
<dbReference type="PROSITE" id="PS51257">
    <property type="entry name" value="PROKAR_LIPOPROTEIN"/>
    <property type="match status" value="1"/>
</dbReference>
<proteinExistence type="predicted"/>
<dbReference type="EMBL" id="SOEB01000061">
    <property type="protein sequence ID" value="TDX19518.1"/>
    <property type="molecule type" value="Genomic_DNA"/>
</dbReference>
<evidence type="ECO:0000313" key="4">
    <source>
        <dbReference type="EMBL" id="TDX19518.1"/>
    </source>
</evidence>
<comment type="caution">
    <text evidence="4">The sequence shown here is derived from an EMBL/GenBank/DDBJ whole genome shotgun (WGS) entry which is preliminary data.</text>
</comment>
<dbReference type="Pfam" id="PF07510">
    <property type="entry name" value="GmrSD_C"/>
    <property type="match status" value="1"/>
</dbReference>
<dbReference type="AlphaFoldDB" id="A0A4R8F7U6"/>